<protein>
    <submittedName>
        <fullName evidence="1">Uncharacterized protein</fullName>
    </submittedName>
</protein>
<sequence>MVDEDDFIVEENASESDELVLEEANFDNNAIADDDGHAAFNHATVYSLHDKAVTLMKKKGIKVTQEEEQMATQIMPRVSGLAHHVHDSTNLHQEFDKLVSKNQDLKGTKKTLDQQVPTQWNSDFTCLNAHLYF</sequence>
<organism evidence="1 2">
    <name type="scientific">Macrolepiota fuliginosa MF-IS2</name>
    <dbReference type="NCBI Taxonomy" id="1400762"/>
    <lineage>
        <taxon>Eukaryota</taxon>
        <taxon>Fungi</taxon>
        <taxon>Dikarya</taxon>
        <taxon>Basidiomycota</taxon>
        <taxon>Agaricomycotina</taxon>
        <taxon>Agaricomycetes</taxon>
        <taxon>Agaricomycetidae</taxon>
        <taxon>Agaricales</taxon>
        <taxon>Agaricineae</taxon>
        <taxon>Agaricaceae</taxon>
        <taxon>Macrolepiota</taxon>
    </lineage>
</organism>
<accession>A0A9P5WY94</accession>
<dbReference type="Proteomes" id="UP000807342">
    <property type="component" value="Unassembled WGS sequence"/>
</dbReference>
<evidence type="ECO:0000313" key="2">
    <source>
        <dbReference type="Proteomes" id="UP000807342"/>
    </source>
</evidence>
<gene>
    <name evidence="1" type="ORF">P691DRAFT_689168</name>
</gene>
<proteinExistence type="predicted"/>
<reference evidence="1" key="1">
    <citation type="submission" date="2020-11" db="EMBL/GenBank/DDBJ databases">
        <authorList>
            <consortium name="DOE Joint Genome Institute"/>
            <person name="Ahrendt S."/>
            <person name="Riley R."/>
            <person name="Andreopoulos W."/>
            <person name="Labutti K."/>
            <person name="Pangilinan J."/>
            <person name="Ruiz-Duenas F.J."/>
            <person name="Barrasa J.M."/>
            <person name="Sanchez-Garcia M."/>
            <person name="Camarero S."/>
            <person name="Miyauchi S."/>
            <person name="Serrano A."/>
            <person name="Linde D."/>
            <person name="Babiker R."/>
            <person name="Drula E."/>
            <person name="Ayuso-Fernandez I."/>
            <person name="Pacheco R."/>
            <person name="Padilla G."/>
            <person name="Ferreira P."/>
            <person name="Barriuso J."/>
            <person name="Kellner H."/>
            <person name="Castanera R."/>
            <person name="Alfaro M."/>
            <person name="Ramirez L."/>
            <person name="Pisabarro A.G."/>
            <person name="Kuo A."/>
            <person name="Tritt A."/>
            <person name="Lipzen A."/>
            <person name="He G."/>
            <person name="Yan M."/>
            <person name="Ng V."/>
            <person name="Cullen D."/>
            <person name="Martin F."/>
            <person name="Rosso M.-N."/>
            <person name="Henrissat B."/>
            <person name="Hibbett D."/>
            <person name="Martinez A.T."/>
            <person name="Grigoriev I.V."/>
        </authorList>
    </citation>
    <scope>NUCLEOTIDE SEQUENCE</scope>
    <source>
        <strain evidence="1">MF-IS2</strain>
    </source>
</reference>
<name>A0A9P5WY94_9AGAR</name>
<dbReference type="OrthoDB" id="3251057at2759"/>
<keyword evidence="2" id="KW-1185">Reference proteome</keyword>
<comment type="caution">
    <text evidence="1">The sequence shown here is derived from an EMBL/GenBank/DDBJ whole genome shotgun (WGS) entry which is preliminary data.</text>
</comment>
<evidence type="ECO:0000313" key="1">
    <source>
        <dbReference type="EMBL" id="KAF9439970.1"/>
    </source>
</evidence>
<dbReference type="AlphaFoldDB" id="A0A9P5WY94"/>
<dbReference type="EMBL" id="MU153078">
    <property type="protein sequence ID" value="KAF9439970.1"/>
    <property type="molecule type" value="Genomic_DNA"/>
</dbReference>